<evidence type="ECO:0000256" key="1">
    <source>
        <dbReference type="SAM" id="MobiDB-lite"/>
    </source>
</evidence>
<reference evidence="2 3" key="1">
    <citation type="journal article" date="2024" name="Commun. Biol.">
        <title>Comparative genomic analysis of thermophilic fungi reveals convergent evolutionary adaptations and gene losses.</title>
        <authorList>
            <person name="Steindorff A.S."/>
            <person name="Aguilar-Pontes M.V."/>
            <person name="Robinson A.J."/>
            <person name="Andreopoulos B."/>
            <person name="LaButti K."/>
            <person name="Kuo A."/>
            <person name="Mondo S."/>
            <person name="Riley R."/>
            <person name="Otillar R."/>
            <person name="Haridas S."/>
            <person name="Lipzen A."/>
            <person name="Grimwood J."/>
            <person name="Schmutz J."/>
            <person name="Clum A."/>
            <person name="Reid I.D."/>
            <person name="Moisan M.C."/>
            <person name="Butler G."/>
            <person name="Nguyen T.T.M."/>
            <person name="Dewar K."/>
            <person name="Conant G."/>
            <person name="Drula E."/>
            <person name="Henrissat B."/>
            <person name="Hansel C."/>
            <person name="Singer S."/>
            <person name="Hutchinson M.I."/>
            <person name="de Vries R.P."/>
            <person name="Natvig D.O."/>
            <person name="Powell A.J."/>
            <person name="Tsang A."/>
            <person name="Grigoriev I.V."/>
        </authorList>
    </citation>
    <scope>NUCLEOTIDE SEQUENCE [LARGE SCALE GENOMIC DNA]</scope>
    <source>
        <strain evidence="2 3">ATCC 24622</strain>
    </source>
</reference>
<dbReference type="EMBL" id="JAZHXJ010001007">
    <property type="protein sequence ID" value="KAL1846959.1"/>
    <property type="molecule type" value="Genomic_DNA"/>
</dbReference>
<gene>
    <name evidence="2" type="ORF">VTK73DRAFT_174</name>
</gene>
<keyword evidence="3" id="KW-1185">Reference proteome</keyword>
<evidence type="ECO:0000313" key="2">
    <source>
        <dbReference type="EMBL" id="KAL1846959.1"/>
    </source>
</evidence>
<feature type="region of interest" description="Disordered" evidence="1">
    <location>
        <begin position="241"/>
        <end position="279"/>
    </location>
</feature>
<proteinExistence type="predicted"/>
<protein>
    <submittedName>
        <fullName evidence="2">Uncharacterized protein</fullName>
    </submittedName>
</protein>
<organism evidence="2 3">
    <name type="scientific">Phialemonium thermophilum</name>
    <dbReference type="NCBI Taxonomy" id="223376"/>
    <lineage>
        <taxon>Eukaryota</taxon>
        <taxon>Fungi</taxon>
        <taxon>Dikarya</taxon>
        <taxon>Ascomycota</taxon>
        <taxon>Pezizomycotina</taxon>
        <taxon>Sordariomycetes</taxon>
        <taxon>Sordariomycetidae</taxon>
        <taxon>Cephalothecales</taxon>
        <taxon>Cephalothecaceae</taxon>
        <taxon>Phialemonium</taxon>
    </lineage>
</organism>
<sequence length="378" mass="41229">MAGRELYPFLTTVSKQARMWRLRCDLARPGSPSGMFLSQPAHLPLWSGQLAVWRKQERTYIPVRERGGCFPDSLSGPSTGAAWRDNAIVLLSHHFTNVSYAPGGTAQDTLLLLDMLSLCTMNVEVALCSFMTYKSPGFSRRGKSIAPYAVQGMDAATGFRPCSCAADVAVAWKHIDSMGEITFDLILMASEQTLDFSGQWRACQTPGCTSSPAIRTTLLRIYARLVDLLGAAVATYGEATTTTTPPLANATASSSSDTKASGGTHRPPWAWPSSQPQSRPVVPALPFTCLPSQMRLGEHELDEQQSRVLALDLVCRTLHNFAHELRRMERRGHGGDLSKMDGGLLEVLYRVTRLTDATVAALAALQRPSAHHSPRMRG</sequence>
<dbReference type="Proteomes" id="UP001586593">
    <property type="component" value="Unassembled WGS sequence"/>
</dbReference>
<comment type="caution">
    <text evidence="2">The sequence shown here is derived from an EMBL/GenBank/DDBJ whole genome shotgun (WGS) entry which is preliminary data.</text>
</comment>
<accession>A0ABR3VWJ5</accession>
<name>A0ABR3VWJ5_9PEZI</name>
<evidence type="ECO:0000313" key="3">
    <source>
        <dbReference type="Proteomes" id="UP001586593"/>
    </source>
</evidence>